<feature type="binding site" evidence="4">
    <location>
        <position position="146"/>
    </location>
    <ligand>
        <name>GTP</name>
        <dbReference type="ChEBI" id="CHEBI:37565"/>
    </ligand>
</feature>
<keyword evidence="4 6" id="KW-0131">Cell cycle</keyword>
<feature type="binding site" evidence="4">
    <location>
        <begin position="24"/>
        <end position="28"/>
    </location>
    <ligand>
        <name>GTP</name>
        <dbReference type="ChEBI" id="CHEBI:37565"/>
    </ligand>
</feature>
<evidence type="ECO:0000256" key="4">
    <source>
        <dbReference type="HAMAP-Rule" id="MF_00909"/>
    </source>
</evidence>
<keyword evidence="4 6" id="KW-0132">Cell division</keyword>
<evidence type="ECO:0000256" key="6">
    <source>
        <dbReference type="RuleBase" id="RU000631"/>
    </source>
</evidence>
<dbReference type="InterPro" id="IPR036525">
    <property type="entry name" value="Tubulin/FtsZ_GTPase_sf"/>
</dbReference>
<dbReference type="CDD" id="cd02201">
    <property type="entry name" value="FtsZ_type1"/>
    <property type="match status" value="1"/>
</dbReference>
<dbReference type="NCBIfam" id="TIGR00065">
    <property type="entry name" value="ftsZ"/>
    <property type="match status" value="1"/>
</dbReference>
<keyword evidence="4 6" id="KW-0717">Septation</keyword>
<feature type="binding site" evidence="4">
    <location>
        <position position="142"/>
    </location>
    <ligand>
        <name>GTP</name>
        <dbReference type="ChEBI" id="CHEBI:37565"/>
    </ligand>
</feature>
<name>A0ABQ2LBZ8_9PROT</name>
<dbReference type="InterPro" id="IPR003008">
    <property type="entry name" value="Tubulin_FtsZ_GTPase"/>
</dbReference>
<keyword evidence="4" id="KW-0963">Cytoplasm</keyword>
<dbReference type="Pfam" id="PF00091">
    <property type="entry name" value="Tubulin"/>
    <property type="match status" value="1"/>
</dbReference>
<protein>
    <recommendedName>
        <fullName evidence="4 5">Cell division protein FtsZ</fullName>
    </recommendedName>
</protein>
<dbReference type="GO" id="GO:0051301">
    <property type="term" value="P:cell division"/>
    <property type="evidence" value="ECO:0007669"/>
    <property type="project" value="UniProtKB-KW"/>
</dbReference>
<feature type="binding site" evidence="4">
    <location>
        <begin position="111"/>
        <end position="113"/>
    </location>
    <ligand>
        <name>GTP</name>
        <dbReference type="ChEBI" id="CHEBI:37565"/>
    </ligand>
</feature>
<feature type="compositionally biased region" description="Basic and acidic residues" evidence="7">
    <location>
        <begin position="505"/>
        <end position="537"/>
    </location>
</feature>
<dbReference type="InterPro" id="IPR024757">
    <property type="entry name" value="FtsZ_C"/>
</dbReference>
<accession>A0ABQ2LBZ8</accession>
<dbReference type="Proteomes" id="UP000602381">
    <property type="component" value="Unassembled WGS sequence"/>
</dbReference>
<dbReference type="EMBL" id="BMOV01000003">
    <property type="protein sequence ID" value="GGO09912.1"/>
    <property type="molecule type" value="Genomic_DNA"/>
</dbReference>
<comment type="function">
    <text evidence="4 6">Essential cell division protein that forms a contractile ring structure (Z ring) at the future cell division site. The regulation of the ring assembly controls the timing and the location of cell division. One of the functions of the FtsZ ring is to recruit other cell division proteins to the septum to produce a new cell wall between the dividing cells. Binds GTP and shows GTPase activity.</text>
</comment>
<comment type="caution">
    <text evidence="10">The sequence shown here is derived from an EMBL/GenBank/DDBJ whole genome shotgun (WGS) entry which is preliminary data.</text>
</comment>
<keyword evidence="2 4" id="KW-0547">Nucleotide-binding</keyword>
<sequence length="551" mass="58504">MSIELTMPELTELQPRITVMGVGGAGGNAVNNMIRSELQGVSFVVANTDAQALSHSLCDTRIQLGVESTQGLGAGSKPEVGEQAAEETLAQIEQHLDGCHMLFLAAGMGGGTGTGATPVIARKARERGILTIGVVTKPFSFEGNRRMKFAQAGIAELQESVDTLIIIPNQNLFRIATEKTTFQDAFSMADEVLNSGVRGITDLMVMPGLINLDFADVKTVMSEMGKAMMGTGEADGDRRAVEAAEAAISNPLLDEVSLKGAKGVIINITGGMDLTLFEVDEAAKHIRSQVDEDANIIVGSAFNEALNGQIRVSVVATGIAGEDMQKPADAQPSSASVVSFSRNTRPQINGAVSQPRAEAAVARALDEEPVRIMEEDDARLAAQDAEEALVLEAQIGSETEVPAQTDMSQDAALDESAAMDNASLDEADVEAVVANADVFIAPEPQIPSSATDPVGEPDVFAKADYENAGEPQVEKSRSLFRRMTSFGNKGGASAQSVADAQLNAKTEEAQKDKRKLDRLRPEDRPVPSSRSEKKLAEEQLEIPAFLRRQIN</sequence>
<feature type="domain" description="Tubulin/FtsZ GTPase" evidence="8">
    <location>
        <begin position="16"/>
        <end position="208"/>
    </location>
</feature>
<comment type="similarity">
    <text evidence="1 4 6">Belongs to the FtsZ family.</text>
</comment>
<evidence type="ECO:0000256" key="1">
    <source>
        <dbReference type="ARBA" id="ARBA00009690"/>
    </source>
</evidence>
<keyword evidence="3 4" id="KW-0342">GTP-binding</keyword>
<keyword evidence="11" id="KW-1185">Reference proteome</keyword>
<feature type="binding site" evidence="4">
    <location>
        <position position="190"/>
    </location>
    <ligand>
        <name>GTP</name>
        <dbReference type="ChEBI" id="CHEBI:37565"/>
    </ligand>
</feature>
<dbReference type="PANTHER" id="PTHR30314:SF3">
    <property type="entry name" value="MITOCHONDRIAL DIVISION PROTEIN FSZA"/>
    <property type="match status" value="1"/>
</dbReference>
<dbReference type="SUPFAM" id="SSF55307">
    <property type="entry name" value="Tubulin C-terminal domain-like"/>
    <property type="match status" value="1"/>
</dbReference>
<evidence type="ECO:0000256" key="7">
    <source>
        <dbReference type="SAM" id="MobiDB-lite"/>
    </source>
</evidence>
<dbReference type="Gene3D" id="3.30.1330.20">
    <property type="entry name" value="Tubulin/FtsZ, C-terminal domain"/>
    <property type="match status" value="1"/>
</dbReference>
<dbReference type="InterPro" id="IPR037103">
    <property type="entry name" value="Tubulin/FtsZ-like_C"/>
</dbReference>
<dbReference type="PANTHER" id="PTHR30314">
    <property type="entry name" value="CELL DIVISION PROTEIN FTSZ-RELATED"/>
    <property type="match status" value="1"/>
</dbReference>
<evidence type="ECO:0000259" key="9">
    <source>
        <dbReference type="SMART" id="SM00865"/>
    </source>
</evidence>
<feature type="region of interest" description="Disordered" evidence="7">
    <location>
        <begin position="486"/>
        <end position="551"/>
    </location>
</feature>
<evidence type="ECO:0000313" key="10">
    <source>
        <dbReference type="EMBL" id="GGO09912.1"/>
    </source>
</evidence>
<comment type="subcellular location">
    <subcellularLocation>
        <location evidence="4">Cytoplasm</location>
    </subcellularLocation>
    <text evidence="4">Assembles at midcell at the inner surface of the cytoplasmic membrane.</text>
</comment>
<dbReference type="PRINTS" id="PR00423">
    <property type="entry name" value="CELLDVISFTSZ"/>
</dbReference>
<evidence type="ECO:0000313" key="11">
    <source>
        <dbReference type="Proteomes" id="UP000602381"/>
    </source>
</evidence>
<dbReference type="RefSeq" id="WP_150004932.1">
    <property type="nucleotide sequence ID" value="NZ_BMOV01000003.1"/>
</dbReference>
<dbReference type="SMART" id="SM00865">
    <property type="entry name" value="Tubulin_C"/>
    <property type="match status" value="1"/>
</dbReference>
<dbReference type="SMART" id="SM00864">
    <property type="entry name" value="Tubulin"/>
    <property type="match status" value="1"/>
</dbReference>
<organism evidence="10 11">
    <name type="scientific">Iodidimonas muriae</name>
    <dbReference type="NCBI Taxonomy" id="261467"/>
    <lineage>
        <taxon>Bacteria</taxon>
        <taxon>Pseudomonadati</taxon>
        <taxon>Pseudomonadota</taxon>
        <taxon>Alphaproteobacteria</taxon>
        <taxon>Iodidimonadales</taxon>
        <taxon>Iodidimonadaceae</taxon>
        <taxon>Iodidimonas</taxon>
    </lineage>
</organism>
<dbReference type="Pfam" id="PF12327">
    <property type="entry name" value="FtsZ_C"/>
    <property type="match status" value="1"/>
</dbReference>
<dbReference type="InterPro" id="IPR000158">
    <property type="entry name" value="Cell_div_FtsZ"/>
</dbReference>
<evidence type="ECO:0000259" key="8">
    <source>
        <dbReference type="SMART" id="SM00864"/>
    </source>
</evidence>
<dbReference type="InterPro" id="IPR008280">
    <property type="entry name" value="Tub_FtsZ_C"/>
</dbReference>
<dbReference type="PROSITE" id="PS01134">
    <property type="entry name" value="FTSZ_1"/>
    <property type="match status" value="1"/>
</dbReference>
<reference evidence="11" key="1">
    <citation type="journal article" date="2019" name="Int. J. Syst. Evol. Microbiol.">
        <title>The Global Catalogue of Microorganisms (GCM) 10K type strain sequencing project: providing services to taxonomists for standard genome sequencing and annotation.</title>
        <authorList>
            <consortium name="The Broad Institute Genomics Platform"/>
            <consortium name="The Broad Institute Genome Sequencing Center for Infectious Disease"/>
            <person name="Wu L."/>
            <person name="Ma J."/>
        </authorList>
    </citation>
    <scope>NUCLEOTIDE SEQUENCE [LARGE SCALE GENOMIC DNA]</scope>
    <source>
        <strain evidence="11">JCM 17843</strain>
    </source>
</reference>
<dbReference type="InterPro" id="IPR018316">
    <property type="entry name" value="Tubulin/FtsZ_2-layer-sand-dom"/>
</dbReference>
<feature type="domain" description="Tubulin/FtsZ 2-layer sandwich" evidence="9">
    <location>
        <begin position="210"/>
        <end position="328"/>
    </location>
</feature>
<dbReference type="PROSITE" id="PS01135">
    <property type="entry name" value="FTSZ_2"/>
    <property type="match status" value="1"/>
</dbReference>
<dbReference type="HAMAP" id="MF_00909">
    <property type="entry name" value="FtsZ"/>
    <property type="match status" value="1"/>
</dbReference>
<comment type="subunit">
    <text evidence="4">Homodimer. Polymerizes to form a dynamic ring structure in a strictly GTP-dependent manner. Interacts directly with several other division proteins.</text>
</comment>
<evidence type="ECO:0000256" key="2">
    <source>
        <dbReference type="ARBA" id="ARBA00022741"/>
    </source>
</evidence>
<proteinExistence type="inferred from homology"/>
<dbReference type="SUPFAM" id="SSF52490">
    <property type="entry name" value="Tubulin nucleotide-binding domain-like"/>
    <property type="match status" value="1"/>
</dbReference>
<evidence type="ECO:0000256" key="5">
    <source>
        <dbReference type="NCBIfam" id="TIGR00065"/>
    </source>
</evidence>
<dbReference type="InterPro" id="IPR020805">
    <property type="entry name" value="Cell_div_FtsZ_CS"/>
</dbReference>
<dbReference type="InterPro" id="IPR045061">
    <property type="entry name" value="FtsZ/CetZ"/>
</dbReference>
<evidence type="ECO:0000256" key="3">
    <source>
        <dbReference type="ARBA" id="ARBA00023134"/>
    </source>
</evidence>
<gene>
    <name evidence="10" type="primary">ftsZ2</name>
    <name evidence="4" type="synonym">ftsZ</name>
    <name evidence="10" type="ORF">GCM10007972_11980</name>
</gene>
<dbReference type="Gene3D" id="3.40.50.1440">
    <property type="entry name" value="Tubulin/FtsZ, GTPase domain"/>
    <property type="match status" value="1"/>
</dbReference>